<keyword evidence="2" id="KW-0472">Membrane</keyword>
<evidence type="ECO:0000256" key="2">
    <source>
        <dbReference type="SAM" id="Phobius"/>
    </source>
</evidence>
<proteinExistence type="predicted"/>
<name>A0AAD7ST08_9TELE</name>
<protein>
    <submittedName>
        <fullName evidence="3">Uncharacterized protein</fullName>
    </submittedName>
</protein>
<feature type="transmembrane region" description="Helical" evidence="2">
    <location>
        <begin position="6"/>
        <end position="24"/>
    </location>
</feature>
<dbReference type="AlphaFoldDB" id="A0AAD7ST08"/>
<dbReference type="Proteomes" id="UP001221898">
    <property type="component" value="Unassembled WGS sequence"/>
</dbReference>
<organism evidence="3 4">
    <name type="scientific">Aldrovandia affinis</name>
    <dbReference type="NCBI Taxonomy" id="143900"/>
    <lineage>
        <taxon>Eukaryota</taxon>
        <taxon>Metazoa</taxon>
        <taxon>Chordata</taxon>
        <taxon>Craniata</taxon>
        <taxon>Vertebrata</taxon>
        <taxon>Euteleostomi</taxon>
        <taxon>Actinopterygii</taxon>
        <taxon>Neopterygii</taxon>
        <taxon>Teleostei</taxon>
        <taxon>Notacanthiformes</taxon>
        <taxon>Halosauridae</taxon>
        <taxon>Aldrovandia</taxon>
    </lineage>
</organism>
<reference evidence="3" key="1">
    <citation type="journal article" date="2023" name="Science">
        <title>Genome structures resolve the early diversification of teleost fishes.</title>
        <authorList>
            <person name="Parey E."/>
            <person name="Louis A."/>
            <person name="Montfort J."/>
            <person name="Bouchez O."/>
            <person name="Roques C."/>
            <person name="Iampietro C."/>
            <person name="Lluch J."/>
            <person name="Castinel A."/>
            <person name="Donnadieu C."/>
            <person name="Desvignes T."/>
            <person name="Floi Bucao C."/>
            <person name="Jouanno E."/>
            <person name="Wen M."/>
            <person name="Mejri S."/>
            <person name="Dirks R."/>
            <person name="Jansen H."/>
            <person name="Henkel C."/>
            <person name="Chen W.J."/>
            <person name="Zahm M."/>
            <person name="Cabau C."/>
            <person name="Klopp C."/>
            <person name="Thompson A.W."/>
            <person name="Robinson-Rechavi M."/>
            <person name="Braasch I."/>
            <person name="Lecointre G."/>
            <person name="Bobe J."/>
            <person name="Postlethwait J.H."/>
            <person name="Berthelot C."/>
            <person name="Roest Crollius H."/>
            <person name="Guiguen Y."/>
        </authorList>
    </citation>
    <scope>NUCLEOTIDE SEQUENCE</scope>
    <source>
        <strain evidence="3">NC1722</strain>
    </source>
</reference>
<keyword evidence="2" id="KW-1133">Transmembrane helix</keyword>
<gene>
    <name evidence="3" type="ORF">AAFF_G00256430</name>
</gene>
<dbReference type="EMBL" id="JAINUG010000035">
    <property type="protein sequence ID" value="KAJ8408229.1"/>
    <property type="molecule type" value="Genomic_DNA"/>
</dbReference>
<keyword evidence="4" id="KW-1185">Reference proteome</keyword>
<accession>A0AAD7ST08</accession>
<comment type="caution">
    <text evidence="3">The sequence shown here is derived from an EMBL/GenBank/DDBJ whole genome shotgun (WGS) entry which is preliminary data.</text>
</comment>
<keyword evidence="2" id="KW-0812">Transmembrane</keyword>
<feature type="compositionally biased region" description="Low complexity" evidence="1">
    <location>
        <begin position="101"/>
        <end position="117"/>
    </location>
</feature>
<sequence>MPIIIIIIIIIILIIIIIVVVVSCEQLHLLPQTHTHPSWGARTAPVTPPSPRLIEGGGCLRSAAQPRCPCPGSSPPLQKNSASGPSRLLQALPSPLAIGDNNNNNNNNNNNISSSSSPADKARQIGRYDKRRREIKVASSATINLVRLSAWTSEALQKQRNQESERTARSETRAFPLRVWDRGEARGRRWQRGGLRAVGMTSP</sequence>
<feature type="region of interest" description="Disordered" evidence="1">
    <location>
        <begin position="94"/>
        <end position="128"/>
    </location>
</feature>
<evidence type="ECO:0000313" key="4">
    <source>
        <dbReference type="Proteomes" id="UP001221898"/>
    </source>
</evidence>
<evidence type="ECO:0000313" key="3">
    <source>
        <dbReference type="EMBL" id="KAJ8408229.1"/>
    </source>
</evidence>
<evidence type="ECO:0000256" key="1">
    <source>
        <dbReference type="SAM" id="MobiDB-lite"/>
    </source>
</evidence>